<gene>
    <name evidence="1" type="ORF">Bca52824_081353</name>
</gene>
<dbReference type="OrthoDB" id="10395291at2759"/>
<reference evidence="1 2" key="1">
    <citation type="submission" date="2020-02" db="EMBL/GenBank/DDBJ databases">
        <authorList>
            <person name="Ma Q."/>
            <person name="Huang Y."/>
            <person name="Song X."/>
            <person name="Pei D."/>
        </authorList>
    </citation>
    <scope>NUCLEOTIDE SEQUENCE [LARGE SCALE GENOMIC DNA]</scope>
    <source>
        <strain evidence="1">Sxm20200214</strain>
        <tissue evidence="1">Leaf</tissue>
    </source>
</reference>
<dbReference type="Proteomes" id="UP000886595">
    <property type="component" value="Unassembled WGS sequence"/>
</dbReference>
<name>A0A8X7PIB2_BRACI</name>
<sequence length="268" mass="31107">MPVLASELEIEVNPWFICQITWVSKNGALPGTYFISYKPGSRLIRDETSTRIVRWWTLLYSPNGFDEDVVRLLSRGLQSWKDVRLTRWISSWFVFEVVTVQQTHLTYEYDGEVKKICERHKYEEKLTRDVAMIWKKSNCNVEEAMLSRVSLTCKMSKSGDRIQVYESSRDAVLRKVKAERLFSRMLSLQTWSYANGLNCQVVGSLHWLDILKEDYCLVAPFSFLNGMLAKNDEILSSLAEIGIVDVGYKCFFAFFIFGPSNSIDLLWN</sequence>
<organism evidence="1 2">
    <name type="scientific">Brassica carinata</name>
    <name type="common">Ethiopian mustard</name>
    <name type="synonym">Abyssinian cabbage</name>
    <dbReference type="NCBI Taxonomy" id="52824"/>
    <lineage>
        <taxon>Eukaryota</taxon>
        <taxon>Viridiplantae</taxon>
        <taxon>Streptophyta</taxon>
        <taxon>Embryophyta</taxon>
        <taxon>Tracheophyta</taxon>
        <taxon>Spermatophyta</taxon>
        <taxon>Magnoliopsida</taxon>
        <taxon>eudicotyledons</taxon>
        <taxon>Gunneridae</taxon>
        <taxon>Pentapetalae</taxon>
        <taxon>rosids</taxon>
        <taxon>malvids</taxon>
        <taxon>Brassicales</taxon>
        <taxon>Brassicaceae</taxon>
        <taxon>Brassiceae</taxon>
        <taxon>Brassica</taxon>
    </lineage>
</organism>
<keyword evidence="2" id="KW-1185">Reference proteome</keyword>
<proteinExistence type="predicted"/>
<evidence type="ECO:0000313" key="1">
    <source>
        <dbReference type="EMBL" id="KAG2251217.1"/>
    </source>
</evidence>
<accession>A0A8X7PIB2</accession>
<evidence type="ECO:0000313" key="2">
    <source>
        <dbReference type="Proteomes" id="UP000886595"/>
    </source>
</evidence>
<dbReference type="AlphaFoldDB" id="A0A8X7PIB2"/>
<protein>
    <submittedName>
        <fullName evidence="1">Uncharacterized protein</fullName>
    </submittedName>
</protein>
<comment type="caution">
    <text evidence="1">The sequence shown here is derived from an EMBL/GenBank/DDBJ whole genome shotgun (WGS) entry which is preliminary data.</text>
</comment>
<dbReference type="EMBL" id="JAAMPC010000016">
    <property type="protein sequence ID" value="KAG2251217.1"/>
    <property type="molecule type" value="Genomic_DNA"/>
</dbReference>